<feature type="region of interest" description="Disordered" evidence="1">
    <location>
        <begin position="55"/>
        <end position="94"/>
    </location>
</feature>
<sequence length="210" mass="23737">MRDLCTTQNQACWQECIRKEAAARVAWKIHYGHKYLKGGPTPRKRVQRAPFGSALAATSSTESKEVQVGWPESKGVRDQLSGGGGVQGPSPKGNKVWEAQRATQGPSVQPKPEGLEMRQVPPSTLQLFFQGLSHDGQGRALYLRERHRQKPEEKFLYPILSSWEYGWHVGDTGAMKDTRAPTYARRQPITKTFYIKSGVFHFPRRTDQLM</sequence>
<dbReference type="InterPro" id="IPR054323">
    <property type="entry name" value="SPMIP1_C"/>
</dbReference>
<keyword evidence="4" id="KW-1185">Reference proteome</keyword>
<accession>A0A485MBG3</accession>
<gene>
    <name evidence="3" type="ORF">LYPA_23C015102</name>
</gene>
<dbReference type="EMBL" id="CAAGRJ010000168">
    <property type="protein sequence ID" value="VFV17544.1"/>
    <property type="molecule type" value="Genomic_DNA"/>
</dbReference>
<feature type="domain" description="Sperm microtubule inner protein 1 C-terminal" evidence="2">
    <location>
        <begin position="103"/>
        <end position="203"/>
    </location>
</feature>
<dbReference type="AlphaFoldDB" id="A0A485MBG3"/>
<proteinExistence type="predicted"/>
<protein>
    <recommendedName>
        <fullName evidence="2">Sperm microtubule inner protein 1 C-terminal domain-containing protein</fullName>
    </recommendedName>
</protein>
<evidence type="ECO:0000313" key="3">
    <source>
        <dbReference type="EMBL" id="VFV17544.1"/>
    </source>
</evidence>
<dbReference type="PANTHER" id="PTHR35826:SF5">
    <property type="entry name" value="GENE 45521-RELATED"/>
    <property type="match status" value="1"/>
</dbReference>
<evidence type="ECO:0000259" key="2">
    <source>
        <dbReference type="Pfam" id="PF22589"/>
    </source>
</evidence>
<dbReference type="PANTHER" id="PTHR35826">
    <property type="entry name" value="PROTEIN ATP6V1FNB-LIKE"/>
    <property type="match status" value="1"/>
</dbReference>
<evidence type="ECO:0000313" key="4">
    <source>
        <dbReference type="Proteomes" id="UP000386466"/>
    </source>
</evidence>
<organism evidence="3 4">
    <name type="scientific">Lynx pardinus</name>
    <name type="common">Iberian lynx</name>
    <name type="synonym">Felis pardina</name>
    <dbReference type="NCBI Taxonomy" id="191816"/>
    <lineage>
        <taxon>Eukaryota</taxon>
        <taxon>Metazoa</taxon>
        <taxon>Chordata</taxon>
        <taxon>Craniata</taxon>
        <taxon>Vertebrata</taxon>
        <taxon>Euteleostomi</taxon>
        <taxon>Mammalia</taxon>
        <taxon>Eutheria</taxon>
        <taxon>Laurasiatheria</taxon>
        <taxon>Carnivora</taxon>
        <taxon>Feliformia</taxon>
        <taxon>Felidae</taxon>
        <taxon>Felinae</taxon>
        <taxon>Lynx</taxon>
    </lineage>
</organism>
<reference evidence="3 4" key="1">
    <citation type="submission" date="2019-01" db="EMBL/GenBank/DDBJ databases">
        <authorList>
            <person name="Alioto T."/>
            <person name="Alioto T."/>
        </authorList>
    </citation>
    <scope>NUCLEOTIDE SEQUENCE [LARGE SCALE GENOMIC DNA]</scope>
</reference>
<evidence type="ECO:0000256" key="1">
    <source>
        <dbReference type="SAM" id="MobiDB-lite"/>
    </source>
</evidence>
<dbReference type="Pfam" id="PF22589">
    <property type="entry name" value="SPMIP1"/>
    <property type="match status" value="1"/>
</dbReference>
<name>A0A485MBG3_LYNPA</name>
<dbReference type="Proteomes" id="UP000386466">
    <property type="component" value="Unassembled WGS sequence"/>
</dbReference>